<evidence type="ECO:0000256" key="4">
    <source>
        <dbReference type="ARBA" id="ARBA00022729"/>
    </source>
</evidence>
<evidence type="ECO:0000313" key="7">
    <source>
        <dbReference type="EMBL" id="BCJ87654.1"/>
    </source>
</evidence>
<dbReference type="KEGG" id="eff:skT53_26390"/>
<dbReference type="EMBL" id="AP023366">
    <property type="protein sequence ID" value="BCJ87654.1"/>
    <property type="molecule type" value="Genomic_DNA"/>
</dbReference>
<dbReference type="Gene3D" id="3.40.190.10">
    <property type="entry name" value="Periplasmic binding protein-like II"/>
    <property type="match status" value="2"/>
</dbReference>
<feature type="signal peptide" evidence="6">
    <location>
        <begin position="1"/>
        <end position="23"/>
    </location>
</feature>
<dbReference type="FunFam" id="3.40.190.10:FF:000035">
    <property type="entry name" value="Molybdate ABC transporter substrate-binding protein"/>
    <property type="match status" value="1"/>
</dbReference>
<dbReference type="NCBIfam" id="TIGR01256">
    <property type="entry name" value="modA"/>
    <property type="match status" value="1"/>
</dbReference>
<keyword evidence="8" id="KW-1185">Reference proteome</keyword>
<dbReference type="GO" id="GO:0030973">
    <property type="term" value="F:molybdate ion binding"/>
    <property type="evidence" value="ECO:0007669"/>
    <property type="project" value="TreeGrafter"/>
</dbReference>
<feature type="chain" id="PRO_5032845031" evidence="6">
    <location>
        <begin position="24"/>
        <end position="259"/>
    </location>
</feature>
<dbReference type="SUPFAM" id="SSF53850">
    <property type="entry name" value="Periplasmic binding protein-like II"/>
    <property type="match status" value="1"/>
</dbReference>
<evidence type="ECO:0000256" key="5">
    <source>
        <dbReference type="PIRSR" id="PIRSR004846-1"/>
    </source>
</evidence>
<dbReference type="PANTHER" id="PTHR30632">
    <property type="entry name" value="MOLYBDATE-BINDING PERIPLASMIC PROTEIN"/>
    <property type="match status" value="1"/>
</dbReference>
<sequence length="259" mass="28110">MKKSLAWLVSFLCVVLVGCGATANSSQPQKTITVACDSSLESIVRHLAWTYESNHPGVKVQLTSGASGELVKQIEQTGSFDLFLTAGENEMQQLVGKNLVEPSAVKRFLGNQLVVIVPQGNLLLKNLDQLKDPKYKKITIGDPATVPAGLYAKQSLEKAGVWKDIESKILYASTDKNALAYVAEGRAADVGLVFKSDVVDDDNVYSGLQVDPRLHDPIRYPMAVLKSSKTPDVANDFLKSLQSPDALSRFQMAAFDVNP</sequence>
<keyword evidence="3 5" id="KW-0479">Metal-binding</keyword>
<evidence type="ECO:0000256" key="3">
    <source>
        <dbReference type="ARBA" id="ARBA00022723"/>
    </source>
</evidence>
<gene>
    <name evidence="7" type="primary">modA</name>
    <name evidence="7" type="ORF">skT53_26390</name>
</gene>
<accession>A0A7I8DC37</accession>
<proteinExistence type="inferred from homology"/>
<organism evidence="7 8">
    <name type="scientific">Effusibacillus dendaii</name>
    <dbReference type="NCBI Taxonomy" id="2743772"/>
    <lineage>
        <taxon>Bacteria</taxon>
        <taxon>Bacillati</taxon>
        <taxon>Bacillota</taxon>
        <taxon>Bacilli</taxon>
        <taxon>Bacillales</taxon>
        <taxon>Alicyclobacillaceae</taxon>
        <taxon>Effusibacillus</taxon>
    </lineage>
</organism>
<evidence type="ECO:0000256" key="6">
    <source>
        <dbReference type="SAM" id="SignalP"/>
    </source>
</evidence>
<dbReference type="InterPro" id="IPR050682">
    <property type="entry name" value="ModA/WtpA"/>
</dbReference>
<keyword evidence="2 5" id="KW-0500">Molybdenum</keyword>
<dbReference type="GO" id="GO:0046872">
    <property type="term" value="F:metal ion binding"/>
    <property type="evidence" value="ECO:0007669"/>
    <property type="project" value="UniProtKB-KW"/>
</dbReference>
<evidence type="ECO:0000313" key="8">
    <source>
        <dbReference type="Proteomes" id="UP000593802"/>
    </source>
</evidence>
<dbReference type="GO" id="GO:0015689">
    <property type="term" value="P:molybdate ion transport"/>
    <property type="evidence" value="ECO:0007669"/>
    <property type="project" value="InterPro"/>
</dbReference>
<dbReference type="PROSITE" id="PS51257">
    <property type="entry name" value="PROKAR_LIPOPROTEIN"/>
    <property type="match status" value="1"/>
</dbReference>
<evidence type="ECO:0000256" key="1">
    <source>
        <dbReference type="ARBA" id="ARBA00009175"/>
    </source>
</evidence>
<name>A0A7I8DC37_9BACL</name>
<comment type="similarity">
    <text evidence="1">Belongs to the bacterial solute-binding protein ModA family.</text>
</comment>
<protein>
    <submittedName>
        <fullName evidence="7">Molybdate ABC transporter substrate-binding protein</fullName>
    </submittedName>
</protein>
<dbReference type="PIRSF" id="PIRSF004846">
    <property type="entry name" value="ModA"/>
    <property type="match status" value="1"/>
</dbReference>
<reference evidence="7 8" key="1">
    <citation type="submission" date="2020-08" db="EMBL/GenBank/DDBJ databases">
        <title>Complete Genome Sequence of Effusibacillus dendaii Strain skT53, Isolated from Farmland soil.</title>
        <authorList>
            <person name="Konishi T."/>
            <person name="Kawasaki H."/>
        </authorList>
    </citation>
    <scope>NUCLEOTIDE SEQUENCE [LARGE SCALE GENOMIC DNA]</scope>
    <source>
        <strain evidence="8">skT53</strain>
    </source>
</reference>
<feature type="binding site" evidence="5">
    <location>
        <position position="67"/>
    </location>
    <ligand>
        <name>molybdate</name>
        <dbReference type="ChEBI" id="CHEBI:36264"/>
    </ligand>
</feature>
<dbReference type="PANTHER" id="PTHR30632:SF0">
    <property type="entry name" value="SULFATE-BINDING PROTEIN"/>
    <property type="match status" value="1"/>
</dbReference>
<dbReference type="GO" id="GO:1901359">
    <property type="term" value="F:tungstate binding"/>
    <property type="evidence" value="ECO:0007669"/>
    <property type="project" value="UniProtKB-ARBA"/>
</dbReference>
<feature type="binding site" evidence="5">
    <location>
        <position position="39"/>
    </location>
    <ligand>
        <name>molybdate</name>
        <dbReference type="ChEBI" id="CHEBI:36264"/>
    </ligand>
</feature>
<dbReference type="AlphaFoldDB" id="A0A7I8DC37"/>
<feature type="binding site" evidence="5">
    <location>
        <position position="148"/>
    </location>
    <ligand>
        <name>molybdate</name>
        <dbReference type="ChEBI" id="CHEBI:36264"/>
    </ligand>
</feature>
<evidence type="ECO:0000256" key="2">
    <source>
        <dbReference type="ARBA" id="ARBA00022505"/>
    </source>
</evidence>
<dbReference type="InterPro" id="IPR005950">
    <property type="entry name" value="ModA"/>
</dbReference>
<dbReference type="Pfam" id="PF13531">
    <property type="entry name" value="SBP_bac_11"/>
    <property type="match status" value="1"/>
</dbReference>
<dbReference type="RefSeq" id="WP_200757890.1">
    <property type="nucleotide sequence ID" value="NZ_AP023366.1"/>
</dbReference>
<dbReference type="Proteomes" id="UP000593802">
    <property type="component" value="Chromosome"/>
</dbReference>
<keyword evidence="4 6" id="KW-0732">Signal</keyword>